<name>A0ABS7XC75_9GAMM</name>
<dbReference type="InterPro" id="IPR051786">
    <property type="entry name" value="ASN_synthetase/amidase"/>
</dbReference>
<dbReference type="InterPro" id="IPR006426">
    <property type="entry name" value="Asn_synth_AEB"/>
</dbReference>
<accession>A0ABS7XC75</accession>
<feature type="region of interest" description="Disordered" evidence="8">
    <location>
        <begin position="655"/>
        <end position="675"/>
    </location>
</feature>
<comment type="similarity">
    <text evidence="2">Belongs to the asparagine synthetase family.</text>
</comment>
<evidence type="ECO:0000256" key="1">
    <source>
        <dbReference type="ARBA" id="ARBA00005187"/>
    </source>
</evidence>
<dbReference type="NCBIfam" id="TIGR01536">
    <property type="entry name" value="asn_synth_AEB"/>
    <property type="match status" value="1"/>
</dbReference>
<dbReference type="RefSeq" id="WP_205311864.1">
    <property type="nucleotide sequence ID" value="NZ_JAERPS020000006.1"/>
</dbReference>
<evidence type="ECO:0000256" key="2">
    <source>
        <dbReference type="ARBA" id="ARBA00005752"/>
    </source>
</evidence>
<dbReference type="EC" id="6.3.5.4" evidence="3"/>
<feature type="compositionally biased region" description="Low complexity" evidence="8">
    <location>
        <begin position="660"/>
        <end position="669"/>
    </location>
</feature>
<reference evidence="10 11" key="1">
    <citation type="submission" date="2020-12" db="EMBL/GenBank/DDBJ databases">
        <authorList>
            <person name="Ruan W."/>
            <person name="Khan S.A."/>
            <person name="Jeon C.O."/>
        </authorList>
    </citation>
    <scope>NUCLEOTIDE SEQUENCE [LARGE SCALE GENOMIC DNA]</scope>
    <source>
        <strain evidence="10 11">MA-13</strain>
    </source>
</reference>
<keyword evidence="6" id="KW-0315">Glutamine amidotransferase</keyword>
<keyword evidence="5" id="KW-0067">ATP-binding</keyword>
<evidence type="ECO:0000313" key="10">
    <source>
        <dbReference type="EMBL" id="MBZ9613163.1"/>
    </source>
</evidence>
<evidence type="ECO:0000256" key="8">
    <source>
        <dbReference type="SAM" id="MobiDB-lite"/>
    </source>
</evidence>
<dbReference type="PANTHER" id="PTHR43284:SF1">
    <property type="entry name" value="ASPARAGINE SYNTHETASE"/>
    <property type="match status" value="1"/>
</dbReference>
<sequence>MCGLSVIYKFQQAAVDPADLATMSATIAHRGPDEAGYAIVEQGKVGLAHVRLSIVDLAHGQQPMFSRDERIGISYNGEIYDAELHRQHLRALGHQFRTTSDTEVLLCLYQEYGVDFVSQLNGEFAFVLWDGHRNKLLVARDRTGVKPLYYHHNSHEVILCSEAKGILALDRIDRALNPAYFLSTPFAFQVQGISAFSQILSLKPAHLLLIDQQGITEHCYWQPNYNTDHDISFATAQEQVEQLLDQAVARRLVADVPVGTYLSGGIDSTLTCAMMARHHSSFKAFNLSYVNSEYDESSLAAKIAAHYGVEMHTLPCTKDDLAEHLEDAIFHSEMLIANPGHVGKKLLSKFARQHGVKVCLTGEGSDEFFAGYAYFKQEALWRMLAAGGEQEVLGRQLTQQFEENEYRSQELSWTKSNNWRSDQHIFGFPSFKQTVVTQLSKMVAPNLYHPDFIDYSRQPTPFQLLKSNYPLAQMQQLDPVNASRLLSLSTLSDYIIPVLGDRAEMANSLECRTPFLDNHLLDFATRLPQSYLLKMDTLREKYLLHEAFKKDLPPFMYQQHKHPFSADDWYALSQQSKRGQALFQHYLSPQQIAAAGIFNPKYVATMQQLWQNLPPASPMLKKIQSTMGVILGSQILHERFIANRIKPRQPIMLIDRSPRQQGQLPAQQQTGYCLS</sequence>
<dbReference type="InterPro" id="IPR033738">
    <property type="entry name" value="AsnB_N"/>
</dbReference>
<proteinExistence type="inferred from homology"/>
<dbReference type="SUPFAM" id="SSF52402">
    <property type="entry name" value="Adenine nucleotide alpha hydrolases-like"/>
    <property type="match status" value="1"/>
</dbReference>
<dbReference type="Gene3D" id="3.60.20.10">
    <property type="entry name" value="Glutamine Phosphoribosylpyrophosphate, subunit 1, domain 1"/>
    <property type="match status" value="1"/>
</dbReference>
<evidence type="ECO:0000256" key="5">
    <source>
        <dbReference type="ARBA" id="ARBA00022840"/>
    </source>
</evidence>
<dbReference type="PANTHER" id="PTHR43284">
    <property type="entry name" value="ASPARAGINE SYNTHETASE (GLUTAMINE-HYDROLYZING)"/>
    <property type="match status" value="1"/>
</dbReference>
<dbReference type="Pfam" id="PF13537">
    <property type="entry name" value="GATase_7"/>
    <property type="match status" value="1"/>
</dbReference>
<dbReference type="CDD" id="cd00712">
    <property type="entry name" value="AsnB"/>
    <property type="match status" value="1"/>
</dbReference>
<feature type="domain" description="Glutamine amidotransferase type-2" evidence="9">
    <location>
        <begin position="2"/>
        <end position="213"/>
    </location>
</feature>
<reference evidence="10 11" key="2">
    <citation type="submission" date="2021-08" db="EMBL/GenBank/DDBJ databases">
        <title>Rheinheimera aquimaris sp. nov., isolated from seawater of the East Sea in Korea.</title>
        <authorList>
            <person name="Kim K.H."/>
            <person name="Wenting R."/>
            <person name="Kim K.R."/>
            <person name="Jeon C.O."/>
        </authorList>
    </citation>
    <scope>NUCLEOTIDE SEQUENCE [LARGE SCALE GENOMIC DNA]</scope>
    <source>
        <strain evidence="10 11">MA-13</strain>
    </source>
</reference>
<dbReference type="Gene3D" id="3.40.50.620">
    <property type="entry name" value="HUPs"/>
    <property type="match status" value="2"/>
</dbReference>
<dbReference type="InterPro" id="IPR001962">
    <property type="entry name" value="Asn_synthase"/>
</dbReference>
<keyword evidence="10" id="KW-0436">Ligase</keyword>
<dbReference type="EMBL" id="JAERPS020000006">
    <property type="protein sequence ID" value="MBZ9613163.1"/>
    <property type="molecule type" value="Genomic_DNA"/>
</dbReference>
<protein>
    <recommendedName>
        <fullName evidence="3">asparagine synthase (glutamine-hydrolyzing)</fullName>
        <ecNumber evidence="3">6.3.5.4</ecNumber>
    </recommendedName>
</protein>
<dbReference type="InterPro" id="IPR017932">
    <property type="entry name" value="GATase_2_dom"/>
</dbReference>
<dbReference type="Pfam" id="PF00733">
    <property type="entry name" value="Asn_synthase"/>
    <property type="match status" value="1"/>
</dbReference>
<comment type="catalytic activity">
    <reaction evidence="7">
        <text>L-aspartate + L-glutamine + ATP + H2O = L-asparagine + L-glutamate + AMP + diphosphate + H(+)</text>
        <dbReference type="Rhea" id="RHEA:12228"/>
        <dbReference type="ChEBI" id="CHEBI:15377"/>
        <dbReference type="ChEBI" id="CHEBI:15378"/>
        <dbReference type="ChEBI" id="CHEBI:29985"/>
        <dbReference type="ChEBI" id="CHEBI:29991"/>
        <dbReference type="ChEBI" id="CHEBI:30616"/>
        <dbReference type="ChEBI" id="CHEBI:33019"/>
        <dbReference type="ChEBI" id="CHEBI:58048"/>
        <dbReference type="ChEBI" id="CHEBI:58359"/>
        <dbReference type="ChEBI" id="CHEBI:456215"/>
        <dbReference type="EC" id="6.3.5.4"/>
    </reaction>
</comment>
<dbReference type="CDD" id="cd01991">
    <property type="entry name" value="Asn_synthase_B_C"/>
    <property type="match status" value="1"/>
</dbReference>
<comment type="pathway">
    <text evidence="1">Amino-acid biosynthesis; L-asparagine biosynthesis; L-asparagine from L-aspartate (L-Gln route): step 1/1.</text>
</comment>
<evidence type="ECO:0000256" key="3">
    <source>
        <dbReference type="ARBA" id="ARBA00012737"/>
    </source>
</evidence>
<dbReference type="PIRSF" id="PIRSF001589">
    <property type="entry name" value="Asn_synthetase_glu-h"/>
    <property type="match status" value="1"/>
</dbReference>
<dbReference type="InterPro" id="IPR029055">
    <property type="entry name" value="Ntn_hydrolases_N"/>
</dbReference>
<evidence type="ECO:0000259" key="9">
    <source>
        <dbReference type="PROSITE" id="PS51278"/>
    </source>
</evidence>
<dbReference type="SUPFAM" id="SSF56235">
    <property type="entry name" value="N-terminal nucleophile aminohydrolases (Ntn hydrolases)"/>
    <property type="match status" value="1"/>
</dbReference>
<evidence type="ECO:0000256" key="6">
    <source>
        <dbReference type="ARBA" id="ARBA00022962"/>
    </source>
</evidence>
<comment type="caution">
    <text evidence="10">The sequence shown here is derived from an EMBL/GenBank/DDBJ whole genome shotgun (WGS) entry which is preliminary data.</text>
</comment>
<keyword evidence="4" id="KW-0547">Nucleotide-binding</keyword>
<evidence type="ECO:0000256" key="7">
    <source>
        <dbReference type="ARBA" id="ARBA00048741"/>
    </source>
</evidence>
<dbReference type="PROSITE" id="PS51278">
    <property type="entry name" value="GATASE_TYPE_2"/>
    <property type="match status" value="1"/>
</dbReference>
<evidence type="ECO:0000256" key="4">
    <source>
        <dbReference type="ARBA" id="ARBA00022741"/>
    </source>
</evidence>
<gene>
    <name evidence="10" type="primary">asnB</name>
    <name evidence="10" type="ORF">I4W93_016355</name>
</gene>
<keyword evidence="11" id="KW-1185">Reference proteome</keyword>
<evidence type="ECO:0000313" key="11">
    <source>
        <dbReference type="Proteomes" id="UP000663814"/>
    </source>
</evidence>
<dbReference type="InterPro" id="IPR014729">
    <property type="entry name" value="Rossmann-like_a/b/a_fold"/>
</dbReference>
<dbReference type="Proteomes" id="UP000663814">
    <property type="component" value="Unassembled WGS sequence"/>
</dbReference>
<dbReference type="GO" id="GO:0004066">
    <property type="term" value="F:asparagine synthase (glutamine-hydrolyzing) activity"/>
    <property type="evidence" value="ECO:0007669"/>
    <property type="project" value="UniProtKB-EC"/>
</dbReference>
<organism evidence="10 11">
    <name type="scientific">Rheinheimera maricola</name>
    <dbReference type="NCBI Taxonomy" id="2793282"/>
    <lineage>
        <taxon>Bacteria</taxon>
        <taxon>Pseudomonadati</taxon>
        <taxon>Pseudomonadota</taxon>
        <taxon>Gammaproteobacteria</taxon>
        <taxon>Chromatiales</taxon>
        <taxon>Chromatiaceae</taxon>
        <taxon>Rheinheimera</taxon>
    </lineage>
</organism>